<feature type="compositionally biased region" description="Polar residues" evidence="1">
    <location>
        <begin position="188"/>
        <end position="223"/>
    </location>
</feature>
<keyword evidence="3" id="KW-1185">Reference proteome</keyword>
<evidence type="ECO:0000313" key="3">
    <source>
        <dbReference type="Proteomes" id="UP000324222"/>
    </source>
</evidence>
<feature type="compositionally biased region" description="Pro residues" evidence="1">
    <location>
        <begin position="355"/>
        <end position="377"/>
    </location>
</feature>
<feature type="region of interest" description="Disordered" evidence="1">
    <location>
        <begin position="143"/>
        <end position="382"/>
    </location>
</feature>
<feature type="compositionally biased region" description="Pro residues" evidence="1">
    <location>
        <begin position="327"/>
        <end position="341"/>
    </location>
</feature>
<feature type="region of interest" description="Disordered" evidence="1">
    <location>
        <begin position="1"/>
        <end position="68"/>
    </location>
</feature>
<evidence type="ECO:0000313" key="2">
    <source>
        <dbReference type="EMBL" id="MPC43873.1"/>
    </source>
</evidence>
<dbReference type="EMBL" id="VSRR010006024">
    <property type="protein sequence ID" value="MPC43873.1"/>
    <property type="molecule type" value="Genomic_DNA"/>
</dbReference>
<feature type="compositionally biased region" description="Pro residues" evidence="1">
    <location>
        <begin position="59"/>
        <end position="68"/>
    </location>
</feature>
<evidence type="ECO:0000256" key="1">
    <source>
        <dbReference type="SAM" id="MobiDB-lite"/>
    </source>
</evidence>
<comment type="caution">
    <text evidence="2">The sequence shown here is derived from an EMBL/GenBank/DDBJ whole genome shotgun (WGS) entry which is preliminary data.</text>
</comment>
<dbReference type="AlphaFoldDB" id="A0A5B7FFJ6"/>
<protein>
    <submittedName>
        <fullName evidence="2">Uncharacterized protein</fullName>
    </submittedName>
</protein>
<gene>
    <name evidence="2" type="ORF">E2C01_037527</name>
</gene>
<feature type="compositionally biased region" description="Low complexity" evidence="1">
    <location>
        <begin position="173"/>
        <end position="187"/>
    </location>
</feature>
<feature type="compositionally biased region" description="Low complexity" evidence="1">
    <location>
        <begin position="224"/>
        <end position="293"/>
    </location>
</feature>
<sequence>MVMNTFRSKWRRRRDELFRRGSDESDEWQFVPFNPSVYPANNNNSHTINNNGTTSPSEPSAPPLPKPALRPWALQRASWHEGHPPVPPHGHGSVVKTYYPLPPCPDPSPPPLPPHGHGHGHPMYPGSVPPWYGAQFHMSQLNYPASVPPGQARPSPVVLRRTPRQAPPPAESSPPSGTSRPTSGGPTANSRTSRPNSSGAVPSTGDSRPNSVGPTATTGGSRPNSSGSISTTGNSKSNSGGITSNTGVSRPNSSGPGASSGGSRPSSGGPTSTPGSSRPSSGSTGGSRPNSGGPFVGNESSIGAPKASRPSSGCSDTLDGPSLSPEGPAPEVPPHGRPAVPPHLVSPRNNIPGATLPPPPTVPLPPPPVPAHAPGPVKPTHLNLEHLTPYLASLLPTNEESQQQQEQQEGTGSPNSPEYKLPVDQVHEYRSPCSSPEADPGNARTRPPPPASLSTVPHVMPAAPLCPAPPITITVSLIRNHTVTTPIHTNTYSLQVGALR</sequence>
<proteinExistence type="predicted"/>
<dbReference type="Proteomes" id="UP000324222">
    <property type="component" value="Unassembled WGS sequence"/>
</dbReference>
<accession>A0A5B7FFJ6</accession>
<organism evidence="2 3">
    <name type="scientific">Portunus trituberculatus</name>
    <name type="common">Swimming crab</name>
    <name type="synonym">Neptunus trituberculatus</name>
    <dbReference type="NCBI Taxonomy" id="210409"/>
    <lineage>
        <taxon>Eukaryota</taxon>
        <taxon>Metazoa</taxon>
        <taxon>Ecdysozoa</taxon>
        <taxon>Arthropoda</taxon>
        <taxon>Crustacea</taxon>
        <taxon>Multicrustacea</taxon>
        <taxon>Malacostraca</taxon>
        <taxon>Eumalacostraca</taxon>
        <taxon>Eucarida</taxon>
        <taxon>Decapoda</taxon>
        <taxon>Pleocyemata</taxon>
        <taxon>Brachyura</taxon>
        <taxon>Eubrachyura</taxon>
        <taxon>Portunoidea</taxon>
        <taxon>Portunidae</taxon>
        <taxon>Portuninae</taxon>
        <taxon>Portunus</taxon>
    </lineage>
</organism>
<reference evidence="2 3" key="1">
    <citation type="submission" date="2019-05" db="EMBL/GenBank/DDBJ databases">
        <title>Another draft genome of Portunus trituberculatus and its Hox gene families provides insights of decapod evolution.</title>
        <authorList>
            <person name="Jeong J.-H."/>
            <person name="Song I."/>
            <person name="Kim S."/>
            <person name="Choi T."/>
            <person name="Kim D."/>
            <person name="Ryu S."/>
            <person name="Kim W."/>
        </authorList>
    </citation>
    <scope>NUCLEOTIDE SEQUENCE [LARGE SCALE GENOMIC DNA]</scope>
    <source>
        <tissue evidence="2">Muscle</tissue>
    </source>
</reference>
<feature type="region of interest" description="Disordered" evidence="1">
    <location>
        <begin position="397"/>
        <end position="454"/>
    </location>
</feature>
<feature type="compositionally biased region" description="Low complexity" evidence="1">
    <location>
        <begin position="399"/>
        <end position="409"/>
    </location>
</feature>
<feature type="compositionally biased region" description="Low complexity" evidence="1">
    <location>
        <begin position="41"/>
        <end position="58"/>
    </location>
</feature>
<feature type="compositionally biased region" description="Basic and acidic residues" evidence="1">
    <location>
        <begin position="13"/>
        <end position="23"/>
    </location>
</feature>
<name>A0A5B7FFJ6_PORTR</name>